<keyword evidence="1" id="KW-0472">Membrane</keyword>
<evidence type="ECO:0000256" key="1">
    <source>
        <dbReference type="SAM" id="Phobius"/>
    </source>
</evidence>
<name>W4L9L4_9BACT</name>
<reference evidence="2 3" key="1">
    <citation type="journal article" date="2014" name="Nature">
        <title>An environmental bacterial taxon with a large and distinct metabolic repertoire.</title>
        <authorList>
            <person name="Wilson M.C."/>
            <person name="Mori T."/>
            <person name="Ruckert C."/>
            <person name="Uria A.R."/>
            <person name="Helf M.J."/>
            <person name="Takada K."/>
            <person name="Gernert C."/>
            <person name="Steffens U.A."/>
            <person name="Heycke N."/>
            <person name="Schmitt S."/>
            <person name="Rinke C."/>
            <person name="Helfrich E.J."/>
            <person name="Brachmann A.O."/>
            <person name="Gurgui C."/>
            <person name="Wakimoto T."/>
            <person name="Kracht M."/>
            <person name="Crusemann M."/>
            <person name="Hentschel U."/>
            <person name="Abe I."/>
            <person name="Matsunaga S."/>
            <person name="Kalinowski J."/>
            <person name="Takeyama H."/>
            <person name="Piel J."/>
        </authorList>
    </citation>
    <scope>NUCLEOTIDE SEQUENCE [LARGE SCALE GENOMIC DNA]</scope>
    <source>
        <strain evidence="3">TSY2</strain>
    </source>
</reference>
<dbReference type="EMBL" id="AZHX01002411">
    <property type="protein sequence ID" value="ETW94768.1"/>
    <property type="molecule type" value="Genomic_DNA"/>
</dbReference>
<protein>
    <submittedName>
        <fullName evidence="2">Uncharacterized protein</fullName>
    </submittedName>
</protein>
<accession>W4L9L4</accession>
<comment type="caution">
    <text evidence="2">The sequence shown here is derived from an EMBL/GenBank/DDBJ whole genome shotgun (WGS) entry which is preliminary data.</text>
</comment>
<gene>
    <name evidence="2" type="ORF">ETSY2_49205</name>
</gene>
<keyword evidence="1" id="KW-0812">Transmembrane</keyword>
<proteinExistence type="predicted"/>
<sequence>MFKDVMISLGIALAAQVLEIVIKIIIDENVFEAGSIIPALSVGIDLTLTSITILFGAAYTRWKVIIQPHITNYMFISLVFSFTFLLICMALNTVYRFSFYPFGEMKLSVVNLVSNILGFLSVSLSVYSVKE</sequence>
<keyword evidence="3" id="KW-1185">Reference proteome</keyword>
<feature type="transmembrane region" description="Helical" evidence="1">
    <location>
        <begin position="72"/>
        <end position="95"/>
    </location>
</feature>
<keyword evidence="1" id="KW-1133">Transmembrane helix</keyword>
<evidence type="ECO:0000313" key="2">
    <source>
        <dbReference type="EMBL" id="ETW94768.1"/>
    </source>
</evidence>
<dbReference type="Proteomes" id="UP000019140">
    <property type="component" value="Unassembled WGS sequence"/>
</dbReference>
<feature type="transmembrane region" description="Helical" evidence="1">
    <location>
        <begin position="38"/>
        <end position="60"/>
    </location>
</feature>
<evidence type="ECO:0000313" key="3">
    <source>
        <dbReference type="Proteomes" id="UP000019140"/>
    </source>
</evidence>
<organism evidence="2 3">
    <name type="scientific">Candidatus Entotheonella gemina</name>
    <dbReference type="NCBI Taxonomy" id="1429439"/>
    <lineage>
        <taxon>Bacteria</taxon>
        <taxon>Pseudomonadati</taxon>
        <taxon>Nitrospinota/Tectimicrobiota group</taxon>
        <taxon>Candidatus Tectimicrobiota</taxon>
        <taxon>Candidatus Entotheonellia</taxon>
        <taxon>Candidatus Entotheonellales</taxon>
        <taxon>Candidatus Entotheonellaceae</taxon>
        <taxon>Candidatus Entotheonella</taxon>
    </lineage>
</organism>
<feature type="transmembrane region" description="Helical" evidence="1">
    <location>
        <begin position="107"/>
        <end position="129"/>
    </location>
</feature>
<dbReference type="AlphaFoldDB" id="W4L9L4"/>
<dbReference type="HOGENOM" id="CLU_1923743_0_0_7"/>
<feature type="transmembrane region" description="Helical" evidence="1">
    <location>
        <begin position="7"/>
        <end position="26"/>
    </location>
</feature>